<organism evidence="2 3">
    <name type="scientific">Algoriphagus oliviformis</name>
    <dbReference type="NCBI Taxonomy" id="2811231"/>
    <lineage>
        <taxon>Bacteria</taxon>
        <taxon>Pseudomonadati</taxon>
        <taxon>Bacteroidota</taxon>
        <taxon>Cytophagia</taxon>
        <taxon>Cytophagales</taxon>
        <taxon>Cyclobacteriaceae</taxon>
        <taxon>Algoriphagus</taxon>
    </lineage>
</organism>
<dbReference type="RefSeq" id="WP_206577480.1">
    <property type="nucleotide sequence ID" value="NZ_JAFKCT010000002.1"/>
</dbReference>
<keyword evidence="1" id="KW-0732">Signal</keyword>
<name>A0ABS3C3I8_9BACT</name>
<proteinExistence type="predicted"/>
<feature type="signal peptide" evidence="1">
    <location>
        <begin position="1"/>
        <end position="20"/>
    </location>
</feature>
<gene>
    <name evidence="2" type="ORF">J0A68_07055</name>
</gene>
<evidence type="ECO:0000313" key="2">
    <source>
        <dbReference type="EMBL" id="MBN7810706.1"/>
    </source>
</evidence>
<sequence length="162" mass="18652">MKTSMLYLAAFLLFAAAYFALLSTQPSPQSRILGDWKEVSWEYEKADNPDDGGFDFRITDHIKSQIAENLIIHQAEIWSFGADESLHMSGKNNSKSSRWKLKGRGNVLKISGAEDQTEHYKIQELTPSRMVLHFNSDMQVRGIVKMTFEKIRPPHHDQEIQR</sequence>
<evidence type="ECO:0000256" key="1">
    <source>
        <dbReference type="SAM" id="SignalP"/>
    </source>
</evidence>
<keyword evidence="3" id="KW-1185">Reference proteome</keyword>
<evidence type="ECO:0000313" key="3">
    <source>
        <dbReference type="Proteomes" id="UP000664317"/>
    </source>
</evidence>
<accession>A0ABS3C3I8</accession>
<dbReference type="Proteomes" id="UP000664317">
    <property type="component" value="Unassembled WGS sequence"/>
</dbReference>
<reference evidence="2 3" key="1">
    <citation type="submission" date="2021-03" db="EMBL/GenBank/DDBJ databases">
        <title>novel species isolated from a fishpond in China.</title>
        <authorList>
            <person name="Lu H."/>
            <person name="Cai Z."/>
        </authorList>
    </citation>
    <scope>NUCLEOTIDE SEQUENCE [LARGE SCALE GENOMIC DNA]</scope>
    <source>
        <strain evidence="2 3">H41</strain>
    </source>
</reference>
<dbReference type="EMBL" id="JAFKCT010000002">
    <property type="protein sequence ID" value="MBN7810706.1"/>
    <property type="molecule type" value="Genomic_DNA"/>
</dbReference>
<feature type="chain" id="PRO_5046699379" evidence="1">
    <location>
        <begin position="21"/>
        <end position="162"/>
    </location>
</feature>
<protein>
    <submittedName>
        <fullName evidence="2">Lipocalin family protein</fullName>
    </submittedName>
</protein>
<comment type="caution">
    <text evidence="2">The sequence shown here is derived from an EMBL/GenBank/DDBJ whole genome shotgun (WGS) entry which is preliminary data.</text>
</comment>